<dbReference type="InterPro" id="IPR027417">
    <property type="entry name" value="P-loop_NTPase"/>
</dbReference>
<dbReference type="InterPro" id="IPR031314">
    <property type="entry name" value="DNK_dom"/>
</dbReference>
<dbReference type="EMBL" id="JAFBCV010000004">
    <property type="protein sequence ID" value="MBM7838374.1"/>
    <property type="molecule type" value="Genomic_DNA"/>
</dbReference>
<dbReference type="SUPFAM" id="SSF52540">
    <property type="entry name" value="P-loop containing nucleoside triphosphate hydrolases"/>
    <property type="match status" value="1"/>
</dbReference>
<dbReference type="PANTHER" id="PTHR10513">
    <property type="entry name" value="DEOXYNUCLEOSIDE KINASE"/>
    <property type="match status" value="1"/>
</dbReference>
<dbReference type="Proteomes" id="UP001179280">
    <property type="component" value="Unassembled WGS sequence"/>
</dbReference>
<keyword evidence="2" id="KW-0418">Kinase</keyword>
<dbReference type="InterPro" id="IPR002624">
    <property type="entry name" value="DCK/DGK"/>
</dbReference>
<evidence type="ECO:0000313" key="3">
    <source>
        <dbReference type="Proteomes" id="UP001179280"/>
    </source>
</evidence>
<dbReference type="EC" id="2.7.1.113" evidence="2"/>
<dbReference type="PIRSF" id="PIRSF000705">
    <property type="entry name" value="DNK"/>
    <property type="match status" value="1"/>
</dbReference>
<comment type="caution">
    <text evidence="2">The sequence shown here is derived from an EMBL/GenBank/DDBJ whole genome shotgun (WGS) entry which is preliminary data.</text>
</comment>
<dbReference type="Pfam" id="PF01712">
    <property type="entry name" value="dNK"/>
    <property type="match status" value="1"/>
</dbReference>
<dbReference type="InterPro" id="IPR050566">
    <property type="entry name" value="Deoxyribonucleoside_kinase"/>
</dbReference>
<keyword evidence="3" id="KW-1185">Reference proteome</keyword>
<keyword evidence="2" id="KW-0808">Transferase</keyword>
<reference evidence="2" key="1">
    <citation type="submission" date="2021-01" db="EMBL/GenBank/DDBJ databases">
        <title>Genomic Encyclopedia of Type Strains, Phase IV (KMG-IV): sequencing the most valuable type-strain genomes for metagenomic binning, comparative biology and taxonomic classification.</title>
        <authorList>
            <person name="Goeker M."/>
        </authorList>
    </citation>
    <scope>NUCLEOTIDE SEQUENCE</scope>
    <source>
        <strain evidence="2">DSM 21943</strain>
    </source>
</reference>
<dbReference type="RefSeq" id="WP_035420991.1">
    <property type="nucleotide sequence ID" value="NZ_JAFBCV010000004.1"/>
</dbReference>
<gene>
    <name evidence="2" type="ORF">JOC54_001630</name>
</gene>
<dbReference type="GO" id="GO:0004138">
    <property type="term" value="F:deoxyguanosine kinase activity"/>
    <property type="evidence" value="ECO:0007669"/>
    <property type="project" value="UniProtKB-EC"/>
</dbReference>
<proteinExistence type="predicted"/>
<organism evidence="2 3">
    <name type="scientific">Shouchella xiaoxiensis</name>
    <dbReference type="NCBI Taxonomy" id="766895"/>
    <lineage>
        <taxon>Bacteria</taxon>
        <taxon>Bacillati</taxon>
        <taxon>Bacillota</taxon>
        <taxon>Bacilli</taxon>
        <taxon>Bacillales</taxon>
        <taxon>Bacillaceae</taxon>
        <taxon>Shouchella</taxon>
    </lineage>
</organism>
<evidence type="ECO:0000259" key="1">
    <source>
        <dbReference type="Pfam" id="PF01712"/>
    </source>
</evidence>
<name>A0ABS2SV66_9BACI</name>
<accession>A0ABS2SV66</accession>
<dbReference type="Gene3D" id="3.40.50.300">
    <property type="entry name" value="P-loop containing nucleotide triphosphate hydrolases"/>
    <property type="match status" value="1"/>
</dbReference>
<sequence length="206" mass="24095">MTTPFICIEGVIGVGKTTLTKAIAKHFQVDCLLEIVEENPYLEKFYEDMDAWSFQTEMFFLCNRVKQLEDIHPLLLQGRPVVSDYHLTKNVLFARRTLQLKKWKQYERIYQILNESLPQASVIIYLKASVDTLMERIQHRGRAFELKIDRDYIAQLASDYDEAMNTLKTHTTVITIETDHLNVIDNQADLNFIIDQVQPYISSYLN</sequence>
<dbReference type="PANTHER" id="PTHR10513:SF46">
    <property type="entry name" value="DEOXYGUANOSINE KINASE"/>
    <property type="match status" value="1"/>
</dbReference>
<dbReference type="CDD" id="cd01673">
    <property type="entry name" value="dNK"/>
    <property type="match status" value="1"/>
</dbReference>
<feature type="domain" description="Deoxynucleoside kinase" evidence="1">
    <location>
        <begin position="6"/>
        <end position="201"/>
    </location>
</feature>
<protein>
    <submittedName>
        <fullName evidence="2">Deoxyguanosine kinase</fullName>
        <ecNumber evidence="2">2.7.1.113</ecNumber>
    </submittedName>
</protein>
<evidence type="ECO:0000313" key="2">
    <source>
        <dbReference type="EMBL" id="MBM7838374.1"/>
    </source>
</evidence>